<evidence type="ECO:0000313" key="3">
    <source>
        <dbReference type="Proteomes" id="UP000194853"/>
    </source>
</evidence>
<dbReference type="Proteomes" id="UP000194853">
    <property type="component" value="Unassembled WGS sequence"/>
</dbReference>
<protein>
    <submittedName>
        <fullName evidence="2">Uncharacterized protein</fullName>
    </submittedName>
</protein>
<gene>
    <name evidence="2" type="ORF">BK750_15875</name>
</gene>
<feature type="transmembrane region" description="Helical" evidence="1">
    <location>
        <begin position="44"/>
        <end position="65"/>
    </location>
</feature>
<keyword evidence="1" id="KW-1133">Transmembrane helix</keyword>
<keyword evidence="1" id="KW-0472">Membrane</keyword>
<comment type="caution">
    <text evidence="2">The sequence shown here is derived from an EMBL/GenBank/DDBJ whole genome shotgun (WGS) entry which is preliminary data.</text>
</comment>
<sequence>MKRRTRPKLILLRKRPIHRNRYRKLRLVDSHKNEYTRKNTGTRLIYKIYNSLLFVSVIVGIIYYATNKDFPLITNGVTEEEAMTITDDIVKTKTQLILQDLGVGDDGISSQIKIHNTYPNDGYAGLFHGDSLITNGVQSYVQNSGIIDIYPMVYFMKRDKDGNLVSIPSNQRPNKDGFREVMNQVLAHELRHYWQHQTGVFFKHPYDTNVPHDERWAEKDANDYMKKYSKSN</sequence>
<dbReference type="AlphaFoldDB" id="A0A9X6QZL1"/>
<accession>A0A9X6QZL1</accession>
<evidence type="ECO:0000313" key="2">
    <source>
        <dbReference type="EMBL" id="OUB66816.1"/>
    </source>
</evidence>
<dbReference type="EMBL" id="MOOS01000112">
    <property type="protein sequence ID" value="OUB66816.1"/>
    <property type="molecule type" value="Genomic_DNA"/>
</dbReference>
<evidence type="ECO:0000256" key="1">
    <source>
        <dbReference type="SAM" id="Phobius"/>
    </source>
</evidence>
<keyword evidence="1" id="KW-0812">Transmembrane</keyword>
<name>A0A9X6QZL1_BACTJ</name>
<reference evidence="2 3" key="1">
    <citation type="submission" date="2016-10" db="EMBL/GenBank/DDBJ databases">
        <title>Comparative genomics of Bacillus thuringiensis reveals a path to pathogens against multiple invertebrate hosts.</title>
        <authorList>
            <person name="Zheng J."/>
            <person name="Gao Q."/>
            <person name="Liu H."/>
            <person name="Peng D."/>
            <person name="Ruan L."/>
            <person name="Sun M."/>
        </authorList>
    </citation>
    <scope>NUCLEOTIDE SEQUENCE [LARGE SCALE GENOMIC DNA]</scope>
    <source>
        <strain evidence="2">BGSC 4CF1</strain>
    </source>
</reference>
<organism evidence="2 3">
    <name type="scientific">Bacillus thuringiensis subsp. jegathesan</name>
    <dbReference type="NCBI Taxonomy" id="56955"/>
    <lineage>
        <taxon>Bacteria</taxon>
        <taxon>Bacillati</taxon>
        <taxon>Bacillota</taxon>
        <taxon>Bacilli</taxon>
        <taxon>Bacillales</taxon>
        <taxon>Bacillaceae</taxon>
        <taxon>Bacillus</taxon>
        <taxon>Bacillus cereus group</taxon>
    </lineage>
</organism>
<proteinExistence type="predicted"/>